<dbReference type="PANTHER" id="PTHR44196:SF1">
    <property type="entry name" value="DEHYDROGENASE_REDUCTASE SDR FAMILY MEMBER 7B"/>
    <property type="match status" value="1"/>
</dbReference>
<dbReference type="EC" id="1.1.1.47" evidence="6"/>
<dbReference type="PANTHER" id="PTHR44196">
    <property type="entry name" value="DEHYDROGENASE/REDUCTASE SDR FAMILY MEMBER 7B"/>
    <property type="match status" value="1"/>
</dbReference>
<dbReference type="SUPFAM" id="SSF51735">
    <property type="entry name" value="NAD(P)-binding Rossmann-fold domains"/>
    <property type="match status" value="1"/>
</dbReference>
<proteinExistence type="inferred from homology"/>
<dbReference type="GO" id="GO:0016020">
    <property type="term" value="C:membrane"/>
    <property type="evidence" value="ECO:0007669"/>
    <property type="project" value="TreeGrafter"/>
</dbReference>
<feature type="domain" description="Ketoreductase" evidence="5">
    <location>
        <begin position="10"/>
        <end position="197"/>
    </location>
</feature>
<accession>A0A517SCC3</accession>
<evidence type="ECO:0000313" key="7">
    <source>
        <dbReference type="Proteomes" id="UP000315700"/>
    </source>
</evidence>
<dbReference type="Gene3D" id="3.40.50.720">
    <property type="entry name" value="NAD(P)-binding Rossmann-like Domain"/>
    <property type="match status" value="1"/>
</dbReference>
<dbReference type="InterPro" id="IPR002347">
    <property type="entry name" value="SDR_fam"/>
</dbReference>
<dbReference type="InterPro" id="IPR036291">
    <property type="entry name" value="NAD(P)-bd_dom_sf"/>
</dbReference>
<dbReference type="InterPro" id="IPR057326">
    <property type="entry name" value="KR_dom"/>
</dbReference>
<evidence type="ECO:0000313" key="6">
    <source>
        <dbReference type="EMBL" id="QDT53772.1"/>
    </source>
</evidence>
<dbReference type="EMBL" id="CP036271">
    <property type="protein sequence ID" value="QDT53772.1"/>
    <property type="molecule type" value="Genomic_DNA"/>
</dbReference>
<feature type="compositionally biased region" description="Polar residues" evidence="4">
    <location>
        <begin position="281"/>
        <end position="291"/>
    </location>
</feature>
<dbReference type="KEGG" id="ccos:Pan44_17950"/>
<dbReference type="PRINTS" id="PR00080">
    <property type="entry name" value="SDRFAMILY"/>
</dbReference>
<evidence type="ECO:0000256" key="1">
    <source>
        <dbReference type="ARBA" id="ARBA00006484"/>
    </source>
</evidence>
<protein>
    <submittedName>
        <fullName evidence="6">Glucose 1-dehydrogenase</fullName>
        <ecNumber evidence="6">1.1.1.47</ecNumber>
    </submittedName>
</protein>
<dbReference type="AlphaFoldDB" id="A0A517SCC3"/>
<organism evidence="6 7">
    <name type="scientific">Caulifigura coniformis</name>
    <dbReference type="NCBI Taxonomy" id="2527983"/>
    <lineage>
        <taxon>Bacteria</taxon>
        <taxon>Pseudomonadati</taxon>
        <taxon>Planctomycetota</taxon>
        <taxon>Planctomycetia</taxon>
        <taxon>Planctomycetales</taxon>
        <taxon>Planctomycetaceae</taxon>
        <taxon>Caulifigura</taxon>
    </lineage>
</organism>
<name>A0A517SCC3_9PLAN</name>
<dbReference type="RefSeq" id="WP_145029249.1">
    <property type="nucleotide sequence ID" value="NZ_CP036271.1"/>
</dbReference>
<dbReference type="Pfam" id="PF00106">
    <property type="entry name" value="adh_short"/>
    <property type="match status" value="1"/>
</dbReference>
<reference evidence="6 7" key="1">
    <citation type="submission" date="2019-02" db="EMBL/GenBank/DDBJ databases">
        <title>Deep-cultivation of Planctomycetes and their phenomic and genomic characterization uncovers novel biology.</title>
        <authorList>
            <person name="Wiegand S."/>
            <person name="Jogler M."/>
            <person name="Boedeker C."/>
            <person name="Pinto D."/>
            <person name="Vollmers J."/>
            <person name="Rivas-Marin E."/>
            <person name="Kohn T."/>
            <person name="Peeters S.H."/>
            <person name="Heuer A."/>
            <person name="Rast P."/>
            <person name="Oberbeckmann S."/>
            <person name="Bunk B."/>
            <person name="Jeske O."/>
            <person name="Meyerdierks A."/>
            <person name="Storesund J.E."/>
            <person name="Kallscheuer N."/>
            <person name="Luecker S."/>
            <person name="Lage O.M."/>
            <person name="Pohl T."/>
            <person name="Merkel B.J."/>
            <person name="Hornburger P."/>
            <person name="Mueller R.-W."/>
            <person name="Bruemmer F."/>
            <person name="Labrenz M."/>
            <person name="Spormann A.M."/>
            <person name="Op den Camp H."/>
            <person name="Overmann J."/>
            <person name="Amann R."/>
            <person name="Jetten M.S.M."/>
            <person name="Mascher T."/>
            <person name="Medema M.H."/>
            <person name="Devos D.P."/>
            <person name="Kaster A.-K."/>
            <person name="Ovreas L."/>
            <person name="Rohde M."/>
            <person name="Galperin M.Y."/>
            <person name="Jogler C."/>
        </authorList>
    </citation>
    <scope>NUCLEOTIDE SEQUENCE [LARGE SCALE GENOMIC DNA]</scope>
    <source>
        <strain evidence="6 7">Pan44</strain>
    </source>
</reference>
<sequence length="291" mass="31822">MSELNPYFEKVVVITGASSGFGCQASLELARRGAHVVLAARSEQTLHELASQCEMQDGGCAALAVPTDVSRREDVQQLFEMARRRFGKIDAWINNAGVGVIGRFDEVPIEDHEQVIRTDLLGTLYGSYEALRYFRRTGVGVLINVASVVGKIPAPLYTSYVAAKFGVVGFSDALRQELKAEGVDRIHVCTVMPMAHTTEFFEHAGNYSGRESTPIPPVYDPKVTVDKLVQLVVEPEDEVITGWQGPVFNTFHKLLPGAVEKLMSARTQKTQLEDAEPMLATSGTIHEPSSA</sequence>
<evidence type="ECO:0000259" key="5">
    <source>
        <dbReference type="SMART" id="SM00822"/>
    </source>
</evidence>
<dbReference type="Proteomes" id="UP000315700">
    <property type="component" value="Chromosome"/>
</dbReference>
<dbReference type="GO" id="GO:0047936">
    <property type="term" value="F:glucose 1-dehydrogenase [NAD(P)+] activity"/>
    <property type="evidence" value="ECO:0007669"/>
    <property type="project" value="UniProtKB-EC"/>
</dbReference>
<keyword evidence="2 6" id="KW-0560">Oxidoreductase</keyword>
<dbReference type="SMART" id="SM00822">
    <property type="entry name" value="PKS_KR"/>
    <property type="match status" value="1"/>
</dbReference>
<gene>
    <name evidence="6" type="ORF">Pan44_17950</name>
</gene>
<evidence type="ECO:0000256" key="3">
    <source>
        <dbReference type="RuleBase" id="RU000363"/>
    </source>
</evidence>
<evidence type="ECO:0000256" key="2">
    <source>
        <dbReference type="ARBA" id="ARBA00023002"/>
    </source>
</evidence>
<comment type="similarity">
    <text evidence="1 3">Belongs to the short-chain dehydrogenases/reductases (SDR) family.</text>
</comment>
<evidence type="ECO:0000256" key="4">
    <source>
        <dbReference type="SAM" id="MobiDB-lite"/>
    </source>
</evidence>
<dbReference type="InParanoid" id="A0A517SCC3"/>
<dbReference type="PROSITE" id="PS00061">
    <property type="entry name" value="ADH_SHORT"/>
    <property type="match status" value="1"/>
</dbReference>
<dbReference type="PRINTS" id="PR00081">
    <property type="entry name" value="GDHRDH"/>
</dbReference>
<dbReference type="OrthoDB" id="9810734at2"/>
<keyword evidence="7" id="KW-1185">Reference proteome</keyword>
<dbReference type="InterPro" id="IPR020904">
    <property type="entry name" value="Sc_DH/Rdtase_CS"/>
</dbReference>
<feature type="region of interest" description="Disordered" evidence="4">
    <location>
        <begin position="267"/>
        <end position="291"/>
    </location>
</feature>